<evidence type="ECO:0000313" key="3">
    <source>
        <dbReference type="Proteomes" id="UP001165368"/>
    </source>
</evidence>
<comment type="caution">
    <text evidence="2">The sequence shown here is derived from an EMBL/GenBank/DDBJ whole genome shotgun (WGS) entry which is preliminary data.</text>
</comment>
<evidence type="ECO:0000259" key="1">
    <source>
        <dbReference type="Pfam" id="PF13349"/>
    </source>
</evidence>
<proteinExistence type="predicted"/>
<dbReference type="InterPro" id="IPR025164">
    <property type="entry name" value="Toastrack_DUF4097"/>
</dbReference>
<dbReference type="EMBL" id="JAKLTQ010000002">
    <property type="protein sequence ID" value="MCG2621417.1"/>
    <property type="molecule type" value="Genomic_DNA"/>
</dbReference>
<dbReference type="Proteomes" id="UP001165368">
    <property type="component" value="Unassembled WGS sequence"/>
</dbReference>
<dbReference type="RefSeq" id="WP_237818598.1">
    <property type="nucleotide sequence ID" value="NZ_JAKLTQ010000002.1"/>
</dbReference>
<gene>
    <name evidence="2" type="ORF">LVY72_05740</name>
</gene>
<keyword evidence="3" id="KW-1185">Reference proteome</keyword>
<name>A0ABS9L3Y6_9MICC</name>
<organism evidence="2 3">
    <name type="scientific">Arthrobacter hankyongi</name>
    <dbReference type="NCBI Taxonomy" id="2904801"/>
    <lineage>
        <taxon>Bacteria</taxon>
        <taxon>Bacillati</taxon>
        <taxon>Actinomycetota</taxon>
        <taxon>Actinomycetes</taxon>
        <taxon>Micrococcales</taxon>
        <taxon>Micrococcaceae</taxon>
        <taxon>Arthrobacter</taxon>
    </lineage>
</organism>
<dbReference type="Pfam" id="PF13349">
    <property type="entry name" value="DUF4097"/>
    <property type="match status" value="1"/>
</dbReference>
<sequence length="274" mass="28457">MSAQVLPTRPRRRPHVLLMVGVLLLAIGLVALVLEVSASMSRKDASGVYPIAGPFTALDVQAEASGVSVAYADVAEAEVRFDQGNARRSYELTVDSDNAGGTAQVRLTQHNPRWWSWDIWGGSSPRLEVLLPRDMEANPIAVNLSTSAGNLSLDGTFGDAGLNSTAGNLTVTGSARDVTLAATAGNISAIDYHVTGRALVHTTAGNATLDFGSLPAGLAVETTAGNQTTTLPKGSYRIQTEATIGTVSIDATSTPDAARTYTFSATAGDIEVAN</sequence>
<evidence type="ECO:0000313" key="2">
    <source>
        <dbReference type="EMBL" id="MCG2621417.1"/>
    </source>
</evidence>
<feature type="domain" description="DUF4097" evidence="1">
    <location>
        <begin position="93"/>
        <end position="273"/>
    </location>
</feature>
<protein>
    <submittedName>
        <fullName evidence="2">DUF4097 family beta strand repeat-containing protein</fullName>
    </submittedName>
</protein>
<reference evidence="2" key="1">
    <citation type="submission" date="2022-01" db="EMBL/GenBank/DDBJ databases">
        <authorList>
            <person name="Jo J.-H."/>
            <person name="Im W.-T."/>
        </authorList>
    </citation>
    <scope>NUCLEOTIDE SEQUENCE</scope>
    <source>
        <strain evidence="2">I2-34</strain>
    </source>
</reference>
<accession>A0ABS9L3Y6</accession>